<dbReference type="SUPFAM" id="SSF63380">
    <property type="entry name" value="Riboflavin synthase domain-like"/>
    <property type="match status" value="1"/>
</dbReference>
<dbReference type="InterPro" id="IPR039261">
    <property type="entry name" value="FNR_nucleotide-bd"/>
</dbReference>
<comment type="cofactor">
    <cofactor evidence="11">
        <name>FAD</name>
        <dbReference type="ChEBI" id="CHEBI:57692"/>
    </cofactor>
    <text evidence="11">Binds 1 FAD per subunit.</text>
</comment>
<keyword evidence="7" id="KW-0249">Electron transport</keyword>
<feature type="binding site" evidence="11">
    <location>
        <begin position="46"/>
        <end position="49"/>
    </location>
    <ligand>
        <name>FAD</name>
        <dbReference type="ChEBI" id="CHEBI:57692"/>
    </ligand>
</feature>
<dbReference type="PANTHER" id="PTHR43513:SF3">
    <property type="entry name" value="DIHYDROOROTATE DEHYDROGENASE B (NAD(+)), ELECTRON TRANSFER SUBUNIT-RELATED"/>
    <property type="match status" value="1"/>
</dbReference>
<evidence type="ECO:0000313" key="14">
    <source>
        <dbReference type="EMBL" id="ANS74598.1"/>
    </source>
</evidence>
<evidence type="ECO:0000259" key="13">
    <source>
        <dbReference type="PROSITE" id="PS51384"/>
    </source>
</evidence>
<evidence type="ECO:0000256" key="4">
    <source>
        <dbReference type="ARBA" id="ARBA00022714"/>
    </source>
</evidence>
<organism evidence="14 15">
    <name type="scientific">Paenibacillus yonginensis</name>
    <dbReference type="NCBI Taxonomy" id="1462996"/>
    <lineage>
        <taxon>Bacteria</taxon>
        <taxon>Bacillati</taxon>
        <taxon>Bacillota</taxon>
        <taxon>Bacilli</taxon>
        <taxon>Bacillales</taxon>
        <taxon>Paenibacillaceae</taxon>
        <taxon>Paenibacillus</taxon>
    </lineage>
</organism>
<reference evidence="14 15" key="1">
    <citation type="submission" date="2016-01" db="EMBL/GenBank/DDBJ databases">
        <title>Complete Genome Sequence of Paenibacillus yonginensis DCY84, a novel Plant Growth-Promoting Bacteria with Elicitation of Induced Systemic Resistance.</title>
        <authorList>
            <person name="Kim Y.J."/>
            <person name="Yang D.C."/>
            <person name="Sukweenadhi J."/>
        </authorList>
    </citation>
    <scope>NUCLEOTIDE SEQUENCE [LARGE SCALE GENOMIC DNA]</scope>
    <source>
        <strain evidence="14 15">DCY84</strain>
    </source>
</reference>
<evidence type="ECO:0000256" key="3">
    <source>
        <dbReference type="ARBA" id="ARBA00022630"/>
    </source>
</evidence>
<dbReference type="RefSeq" id="WP_068695420.1">
    <property type="nucleotide sequence ID" value="NZ_CP014167.1"/>
</dbReference>
<keyword evidence="4 12" id="KW-0001">2Fe-2S</keyword>
<dbReference type="PIRSF" id="PIRSF006816">
    <property type="entry name" value="Cyc3_hyd_g"/>
    <property type="match status" value="1"/>
</dbReference>
<dbReference type="GO" id="GO:0006221">
    <property type="term" value="P:pyrimidine nucleotide biosynthetic process"/>
    <property type="evidence" value="ECO:0007669"/>
    <property type="project" value="InterPro"/>
</dbReference>
<dbReference type="GO" id="GO:0046872">
    <property type="term" value="F:metal ion binding"/>
    <property type="evidence" value="ECO:0007669"/>
    <property type="project" value="UniProtKB-KW"/>
</dbReference>
<evidence type="ECO:0000313" key="15">
    <source>
        <dbReference type="Proteomes" id="UP000092573"/>
    </source>
</evidence>
<dbReference type="InterPro" id="IPR017927">
    <property type="entry name" value="FAD-bd_FR_type"/>
</dbReference>
<dbReference type="InterPro" id="IPR037117">
    <property type="entry name" value="Dihydroorotate_DH_ele_sf"/>
</dbReference>
<dbReference type="InterPro" id="IPR017938">
    <property type="entry name" value="Riboflavin_synthase-like_b-brl"/>
</dbReference>
<dbReference type="Proteomes" id="UP000092573">
    <property type="component" value="Chromosome"/>
</dbReference>
<feature type="binding site" evidence="11">
    <location>
        <begin position="68"/>
        <end position="69"/>
    </location>
    <ligand>
        <name>FAD</name>
        <dbReference type="ChEBI" id="CHEBI:57692"/>
    </ligand>
</feature>
<protein>
    <submittedName>
        <fullName evidence="14">Diguanylate cyclase</fullName>
    </submittedName>
</protein>
<dbReference type="Gene3D" id="2.10.240.10">
    <property type="entry name" value="Dihydroorotate dehydrogenase, electron transfer subunit"/>
    <property type="match status" value="1"/>
</dbReference>
<dbReference type="InterPro" id="IPR050353">
    <property type="entry name" value="PyrK_electron_transfer"/>
</dbReference>
<dbReference type="GO" id="GO:0016491">
    <property type="term" value="F:oxidoreductase activity"/>
    <property type="evidence" value="ECO:0007669"/>
    <property type="project" value="InterPro"/>
</dbReference>
<dbReference type="PANTHER" id="PTHR43513">
    <property type="entry name" value="DIHYDROOROTATE DEHYDROGENASE B (NAD(+)), ELECTRON TRANSFER SUBUNIT"/>
    <property type="match status" value="1"/>
</dbReference>
<evidence type="ECO:0000256" key="12">
    <source>
        <dbReference type="PIRSR" id="PIRSR006816-2"/>
    </source>
</evidence>
<dbReference type="STRING" id="1462996.AWM70_08380"/>
<dbReference type="CDD" id="cd06218">
    <property type="entry name" value="DHOD_e_trans"/>
    <property type="match status" value="1"/>
</dbReference>
<evidence type="ECO:0000256" key="1">
    <source>
        <dbReference type="ARBA" id="ARBA00006422"/>
    </source>
</evidence>
<comment type="cofactor">
    <cofactor evidence="12">
        <name>[2Fe-2S] cluster</name>
        <dbReference type="ChEBI" id="CHEBI:190135"/>
    </cofactor>
    <text evidence="12">Binds 1 [2Fe-2S] cluster per subunit.</text>
</comment>
<evidence type="ECO:0000256" key="5">
    <source>
        <dbReference type="ARBA" id="ARBA00022723"/>
    </source>
</evidence>
<dbReference type="InterPro" id="IPR019480">
    <property type="entry name" value="Dihydroorotate_DH_Fe-S-bd"/>
</dbReference>
<accession>A0A1B1MZK8</accession>
<dbReference type="NCBIfam" id="NF000798">
    <property type="entry name" value="PRK00054.1-3"/>
    <property type="match status" value="1"/>
</dbReference>
<dbReference type="AlphaFoldDB" id="A0A1B1MZK8"/>
<dbReference type="OrthoDB" id="9778346at2"/>
<dbReference type="Gene3D" id="2.40.30.10">
    <property type="entry name" value="Translation factors"/>
    <property type="match status" value="1"/>
</dbReference>
<comment type="cofactor">
    <cofactor evidence="10">
        <name>[2Fe-2S] cluster</name>
        <dbReference type="ChEBI" id="CHEBI:190135"/>
    </cofactor>
</comment>
<keyword evidence="9 12" id="KW-0411">Iron-sulfur</keyword>
<evidence type="ECO:0000256" key="9">
    <source>
        <dbReference type="ARBA" id="ARBA00023014"/>
    </source>
</evidence>
<keyword evidence="8 12" id="KW-0408">Iron</keyword>
<keyword evidence="2" id="KW-0813">Transport</keyword>
<keyword evidence="3 11" id="KW-0285">Flavoprotein</keyword>
<name>A0A1B1MZK8_9BACL</name>
<feature type="binding site" evidence="12">
    <location>
        <position position="206"/>
    </location>
    <ligand>
        <name>[2Fe-2S] cluster</name>
        <dbReference type="ChEBI" id="CHEBI:190135"/>
    </ligand>
</feature>
<proteinExistence type="inferred from homology"/>
<feature type="binding site" evidence="12">
    <location>
        <position position="203"/>
    </location>
    <ligand>
        <name>[2Fe-2S] cluster</name>
        <dbReference type="ChEBI" id="CHEBI:190135"/>
    </ligand>
</feature>
<dbReference type="SUPFAM" id="SSF52343">
    <property type="entry name" value="Ferredoxin reductase-like, C-terminal NADP-linked domain"/>
    <property type="match status" value="1"/>
</dbReference>
<evidence type="ECO:0000256" key="7">
    <source>
        <dbReference type="ARBA" id="ARBA00022982"/>
    </source>
</evidence>
<evidence type="ECO:0000256" key="8">
    <source>
        <dbReference type="ARBA" id="ARBA00023004"/>
    </source>
</evidence>
<dbReference type="GO" id="GO:0051537">
    <property type="term" value="F:2 iron, 2 sulfur cluster binding"/>
    <property type="evidence" value="ECO:0007669"/>
    <property type="project" value="UniProtKB-KW"/>
</dbReference>
<feature type="binding site" evidence="12">
    <location>
        <position position="198"/>
    </location>
    <ligand>
        <name>[2Fe-2S] cluster</name>
        <dbReference type="ChEBI" id="CHEBI:190135"/>
    </ligand>
</feature>
<evidence type="ECO:0000256" key="11">
    <source>
        <dbReference type="PIRSR" id="PIRSR006816-1"/>
    </source>
</evidence>
<evidence type="ECO:0000256" key="2">
    <source>
        <dbReference type="ARBA" id="ARBA00022448"/>
    </source>
</evidence>
<sequence length="232" mass="25187">MAAALVMNNIQISSGIFRMTVQSGMGGRPGQFYMLRSKNASPLLSRPISIFNVEEDRVQFLYQVVGEGTKRLAGLRPGDEIGIEGPLGNGFPEPSGQMAFVGGGIGIAPFYYALKQWPGADIYLGFSREAYLVQEFERLSSRVIVDVGGFITDRIDLSSYDQVWVCGPQPMMLAMQRLNASSGNTGKVYVSMENRMACGIGACLVCSIRTSGGRRKSCADGPIFPVEEVVFE</sequence>
<dbReference type="EMBL" id="CP014167">
    <property type="protein sequence ID" value="ANS74598.1"/>
    <property type="molecule type" value="Genomic_DNA"/>
</dbReference>
<dbReference type="PROSITE" id="PS51384">
    <property type="entry name" value="FAD_FR"/>
    <property type="match status" value="1"/>
</dbReference>
<gene>
    <name evidence="14" type="ORF">AWM70_08380</name>
</gene>
<evidence type="ECO:0000256" key="6">
    <source>
        <dbReference type="ARBA" id="ARBA00022827"/>
    </source>
</evidence>
<dbReference type="Pfam" id="PF10418">
    <property type="entry name" value="DHODB_Fe-S_bind"/>
    <property type="match status" value="1"/>
</dbReference>
<keyword evidence="15" id="KW-1185">Reference proteome</keyword>
<feature type="domain" description="FAD-binding FR-type" evidence="13">
    <location>
        <begin position="1"/>
        <end position="93"/>
    </location>
</feature>
<feature type="binding site" evidence="11">
    <location>
        <begin position="61"/>
        <end position="63"/>
    </location>
    <ligand>
        <name>FAD</name>
        <dbReference type="ChEBI" id="CHEBI:57692"/>
    </ligand>
</feature>
<feature type="binding site" evidence="12">
    <location>
        <position position="218"/>
    </location>
    <ligand>
        <name>[2Fe-2S] cluster</name>
        <dbReference type="ChEBI" id="CHEBI:190135"/>
    </ligand>
</feature>
<dbReference type="GO" id="GO:0050660">
    <property type="term" value="F:flavin adenine dinucleotide binding"/>
    <property type="evidence" value="ECO:0007669"/>
    <property type="project" value="InterPro"/>
</dbReference>
<dbReference type="InterPro" id="IPR012165">
    <property type="entry name" value="Cyt_c3_hydrogenase_gsu"/>
</dbReference>
<keyword evidence="5 12" id="KW-0479">Metal-binding</keyword>
<dbReference type="KEGG" id="pyg:AWM70_08380"/>
<evidence type="ECO:0000256" key="10">
    <source>
        <dbReference type="ARBA" id="ARBA00034078"/>
    </source>
</evidence>
<comment type="similarity">
    <text evidence="1">Belongs to the PyrK family.</text>
</comment>
<keyword evidence="6 11" id="KW-0274">FAD</keyword>
<dbReference type="Gene3D" id="3.40.50.80">
    <property type="entry name" value="Nucleotide-binding domain of ferredoxin-NADP reductase (FNR) module"/>
    <property type="match status" value="1"/>
</dbReference>